<dbReference type="Gene3D" id="3.90.70.80">
    <property type="match status" value="1"/>
</dbReference>
<comment type="caution">
    <text evidence="3">The sequence shown here is derived from an EMBL/GenBank/DDBJ whole genome shotgun (WGS) entry which is preliminary data.</text>
</comment>
<dbReference type="Proteomes" id="UP000828390">
    <property type="component" value="Unassembled WGS sequence"/>
</dbReference>
<feature type="region of interest" description="Disordered" evidence="1">
    <location>
        <begin position="1"/>
        <end position="26"/>
    </location>
</feature>
<feature type="region of interest" description="Disordered" evidence="1">
    <location>
        <begin position="302"/>
        <end position="401"/>
    </location>
</feature>
<dbReference type="GO" id="GO:0016579">
    <property type="term" value="P:protein deubiquitination"/>
    <property type="evidence" value="ECO:0007669"/>
    <property type="project" value="TreeGrafter"/>
</dbReference>
<keyword evidence="4" id="KW-1185">Reference proteome</keyword>
<dbReference type="PANTHER" id="PTHR12419:SF7">
    <property type="entry name" value="OTU DOMAIN-CONTAINING PROTEIN 3"/>
    <property type="match status" value="1"/>
</dbReference>
<accession>A0A9D4H8M9</accession>
<sequence>MSARRVINSRMGRQQGQGGGCSSVHGQHGGNVHYIPLYQDTVTRKREERMIREAHRRDKKMNSYLEEDENYPSFKNQLAKIGLELRDIPGDGNCLFRALGDQFEGHVRNHFRHRQDVVRFMVDNKADFEPFLVDEDTSFEQHLWQLQKMGTYAGNDAIVAFSRLHKLNIIIHQLNSPFLLIQGPDSCSSTTRQLHIAYHNGDHYSSVRRVGDNTESPTNIRLKLGESEKPTGFPEFPGHDDGVVRAVRDTVRLVEEVVTATGCPDRDHVLQCLADCDYDVDATVAYLLQALETMNGLIDDSTSLGSQMTSTDSGIWSEDGSSPPRGTGPTHSRQASLGGSSGYGSHDHPSAARMKGFIQPADKEKVSKMKLTSKQSKKQKKLEKKQRAEEKHKMKVLGLQPRIPDDEDQVITIVTRDLQMARI</sequence>
<evidence type="ECO:0000313" key="4">
    <source>
        <dbReference type="Proteomes" id="UP000828390"/>
    </source>
</evidence>
<feature type="compositionally biased region" description="Polar residues" evidence="1">
    <location>
        <begin position="302"/>
        <end position="314"/>
    </location>
</feature>
<reference evidence="3" key="1">
    <citation type="journal article" date="2019" name="bioRxiv">
        <title>The Genome of the Zebra Mussel, Dreissena polymorpha: A Resource for Invasive Species Research.</title>
        <authorList>
            <person name="McCartney M.A."/>
            <person name="Auch B."/>
            <person name="Kono T."/>
            <person name="Mallez S."/>
            <person name="Zhang Y."/>
            <person name="Obille A."/>
            <person name="Becker A."/>
            <person name="Abrahante J.E."/>
            <person name="Garbe J."/>
            <person name="Badalamenti J.P."/>
            <person name="Herman A."/>
            <person name="Mangelson H."/>
            <person name="Liachko I."/>
            <person name="Sullivan S."/>
            <person name="Sone E.D."/>
            <person name="Koren S."/>
            <person name="Silverstein K.A.T."/>
            <person name="Beckman K.B."/>
            <person name="Gohl D.M."/>
        </authorList>
    </citation>
    <scope>NUCLEOTIDE SEQUENCE</scope>
    <source>
        <strain evidence="3">Duluth1</strain>
        <tissue evidence="3">Whole animal</tissue>
    </source>
</reference>
<evidence type="ECO:0000259" key="2">
    <source>
        <dbReference type="PROSITE" id="PS50802"/>
    </source>
</evidence>
<dbReference type="OrthoDB" id="415023at2759"/>
<dbReference type="PROSITE" id="PS50802">
    <property type="entry name" value="OTU"/>
    <property type="match status" value="1"/>
</dbReference>
<dbReference type="Pfam" id="PF02338">
    <property type="entry name" value="OTU"/>
    <property type="match status" value="1"/>
</dbReference>
<proteinExistence type="predicted"/>
<evidence type="ECO:0000256" key="1">
    <source>
        <dbReference type="SAM" id="MobiDB-lite"/>
    </source>
</evidence>
<dbReference type="GO" id="GO:0004843">
    <property type="term" value="F:cysteine-type deubiquitinase activity"/>
    <property type="evidence" value="ECO:0007669"/>
    <property type="project" value="TreeGrafter"/>
</dbReference>
<dbReference type="InterPro" id="IPR038765">
    <property type="entry name" value="Papain-like_cys_pep_sf"/>
</dbReference>
<dbReference type="PANTHER" id="PTHR12419">
    <property type="entry name" value="OTU DOMAIN CONTAINING PROTEIN"/>
    <property type="match status" value="1"/>
</dbReference>
<feature type="compositionally biased region" description="Basic residues" evidence="1">
    <location>
        <begin position="375"/>
        <end position="384"/>
    </location>
</feature>
<feature type="compositionally biased region" description="Polar residues" evidence="1">
    <location>
        <begin position="329"/>
        <end position="338"/>
    </location>
</feature>
<dbReference type="EMBL" id="JAIWYP010000005">
    <property type="protein sequence ID" value="KAH3827282.1"/>
    <property type="molecule type" value="Genomic_DNA"/>
</dbReference>
<dbReference type="CDD" id="cd22770">
    <property type="entry name" value="OTU_OTUD3"/>
    <property type="match status" value="1"/>
</dbReference>
<protein>
    <recommendedName>
        <fullName evidence="2">OTU domain-containing protein</fullName>
    </recommendedName>
</protein>
<feature type="domain" description="OTU" evidence="2">
    <location>
        <begin position="83"/>
        <end position="210"/>
    </location>
</feature>
<reference evidence="3" key="2">
    <citation type="submission" date="2020-11" db="EMBL/GenBank/DDBJ databases">
        <authorList>
            <person name="McCartney M.A."/>
            <person name="Auch B."/>
            <person name="Kono T."/>
            <person name="Mallez S."/>
            <person name="Becker A."/>
            <person name="Gohl D.M."/>
            <person name="Silverstein K.A.T."/>
            <person name="Koren S."/>
            <person name="Bechman K.B."/>
            <person name="Herman A."/>
            <person name="Abrahante J.E."/>
            <person name="Garbe J."/>
        </authorList>
    </citation>
    <scope>NUCLEOTIDE SEQUENCE</scope>
    <source>
        <strain evidence="3">Duluth1</strain>
        <tissue evidence="3">Whole animal</tissue>
    </source>
</reference>
<gene>
    <name evidence="3" type="ORF">DPMN_129213</name>
</gene>
<organism evidence="3 4">
    <name type="scientific">Dreissena polymorpha</name>
    <name type="common">Zebra mussel</name>
    <name type="synonym">Mytilus polymorpha</name>
    <dbReference type="NCBI Taxonomy" id="45954"/>
    <lineage>
        <taxon>Eukaryota</taxon>
        <taxon>Metazoa</taxon>
        <taxon>Spiralia</taxon>
        <taxon>Lophotrochozoa</taxon>
        <taxon>Mollusca</taxon>
        <taxon>Bivalvia</taxon>
        <taxon>Autobranchia</taxon>
        <taxon>Heteroconchia</taxon>
        <taxon>Euheterodonta</taxon>
        <taxon>Imparidentia</taxon>
        <taxon>Neoheterodontei</taxon>
        <taxon>Myida</taxon>
        <taxon>Dreissenoidea</taxon>
        <taxon>Dreissenidae</taxon>
        <taxon>Dreissena</taxon>
    </lineage>
</organism>
<dbReference type="InterPro" id="IPR003323">
    <property type="entry name" value="OTU_dom"/>
</dbReference>
<evidence type="ECO:0000313" key="3">
    <source>
        <dbReference type="EMBL" id="KAH3827282.1"/>
    </source>
</evidence>
<dbReference type="InterPro" id="IPR050704">
    <property type="entry name" value="Peptidase_C85-like"/>
</dbReference>
<name>A0A9D4H8M9_DREPO</name>
<dbReference type="AlphaFoldDB" id="A0A9D4H8M9"/>
<dbReference type="SUPFAM" id="SSF54001">
    <property type="entry name" value="Cysteine proteinases"/>
    <property type="match status" value="1"/>
</dbReference>